<evidence type="ECO:0000256" key="1">
    <source>
        <dbReference type="ARBA" id="ARBA00001182"/>
    </source>
</evidence>
<feature type="domain" description="Thioredoxin" evidence="8">
    <location>
        <begin position="23"/>
        <end position="143"/>
    </location>
</feature>
<dbReference type="EC" id="5.3.4.1" evidence="3"/>
<sequence>MILQARFSTLTIFVTLCIGLHNVLAGLENAKFSTKLDNSNFDQQIQDVEVGTLTAFFAPWCGHCKSLLGTWDKIAQTFQSDSKCRVAHLDADAASNREIGSKYSVSGFPTIKFLFKDAAKDPIDYNDARTPEAMIKFLNQNCGTHRALGGLLLPEAGRVATLDELAKSFLGLSSSERPAVIEKATALVSAANNTMASYYVKVMNKVVADASWLTKEGERLKKLIEKGATMAGTKFEEVQIKQNILQAFADVKATAEEAENVVEKATGEL</sequence>
<dbReference type="InterPro" id="IPR036249">
    <property type="entry name" value="Thioredoxin-like_sf"/>
</dbReference>
<dbReference type="PROSITE" id="PS51352">
    <property type="entry name" value="THIOREDOXIN_2"/>
    <property type="match status" value="1"/>
</dbReference>
<feature type="chain" id="PRO_5040509784" description="protein disulfide-isomerase" evidence="7">
    <location>
        <begin position="26"/>
        <end position="269"/>
    </location>
</feature>
<evidence type="ECO:0000259" key="8">
    <source>
        <dbReference type="PROSITE" id="PS51352"/>
    </source>
</evidence>
<evidence type="ECO:0000313" key="10">
    <source>
        <dbReference type="Proteomes" id="UP000765509"/>
    </source>
</evidence>
<dbReference type="Gene3D" id="1.20.1150.12">
    <property type="entry name" value="Endoplasmic reticulum resident protein 29, C-terminal domain"/>
    <property type="match status" value="1"/>
</dbReference>
<dbReference type="GO" id="GO:0006457">
    <property type="term" value="P:protein folding"/>
    <property type="evidence" value="ECO:0007669"/>
    <property type="project" value="TreeGrafter"/>
</dbReference>
<dbReference type="InterPro" id="IPR017937">
    <property type="entry name" value="Thioredoxin_CS"/>
</dbReference>
<gene>
    <name evidence="9" type="ORF">O181_071503</name>
</gene>
<evidence type="ECO:0000256" key="2">
    <source>
        <dbReference type="ARBA" id="ARBA00006347"/>
    </source>
</evidence>
<dbReference type="Pfam" id="PF07749">
    <property type="entry name" value="ERp29"/>
    <property type="match status" value="1"/>
</dbReference>
<dbReference type="InterPro" id="IPR051063">
    <property type="entry name" value="PDI"/>
</dbReference>
<dbReference type="CDD" id="cd00238">
    <property type="entry name" value="ERp29c"/>
    <property type="match status" value="1"/>
</dbReference>
<reference evidence="9" key="1">
    <citation type="submission" date="2021-03" db="EMBL/GenBank/DDBJ databases">
        <title>Draft genome sequence of rust myrtle Austropuccinia psidii MF-1, a brazilian biotype.</title>
        <authorList>
            <person name="Quecine M.C."/>
            <person name="Pachon D.M.R."/>
            <person name="Bonatelli M.L."/>
            <person name="Correr F.H."/>
            <person name="Franceschini L.M."/>
            <person name="Leite T.F."/>
            <person name="Margarido G.R.A."/>
            <person name="Almeida C.A."/>
            <person name="Ferrarezi J.A."/>
            <person name="Labate C.A."/>
        </authorList>
    </citation>
    <scope>NUCLEOTIDE SEQUENCE</scope>
    <source>
        <strain evidence="9">MF-1</strain>
    </source>
</reference>
<comment type="similarity">
    <text evidence="2">Belongs to the protein disulfide isomerase family.</text>
</comment>
<organism evidence="9 10">
    <name type="scientific">Austropuccinia psidii MF-1</name>
    <dbReference type="NCBI Taxonomy" id="1389203"/>
    <lineage>
        <taxon>Eukaryota</taxon>
        <taxon>Fungi</taxon>
        <taxon>Dikarya</taxon>
        <taxon>Basidiomycota</taxon>
        <taxon>Pucciniomycotina</taxon>
        <taxon>Pucciniomycetes</taxon>
        <taxon>Pucciniales</taxon>
        <taxon>Sphaerophragmiaceae</taxon>
        <taxon>Austropuccinia</taxon>
    </lineage>
</organism>
<dbReference type="InterPro" id="IPR013766">
    <property type="entry name" value="Thioredoxin_domain"/>
</dbReference>
<dbReference type="PROSITE" id="PS00194">
    <property type="entry name" value="THIOREDOXIN_1"/>
    <property type="match status" value="1"/>
</dbReference>
<dbReference type="Gene3D" id="3.40.30.10">
    <property type="entry name" value="Glutaredoxin"/>
    <property type="match status" value="1"/>
</dbReference>
<feature type="signal peptide" evidence="7">
    <location>
        <begin position="1"/>
        <end position="25"/>
    </location>
</feature>
<dbReference type="Pfam" id="PF00085">
    <property type="entry name" value="Thioredoxin"/>
    <property type="match status" value="1"/>
</dbReference>
<dbReference type="GO" id="GO:0003756">
    <property type="term" value="F:protein disulfide isomerase activity"/>
    <property type="evidence" value="ECO:0007669"/>
    <property type="project" value="UniProtKB-EC"/>
</dbReference>
<accession>A0A9Q3I891</accession>
<evidence type="ECO:0000256" key="7">
    <source>
        <dbReference type="SAM" id="SignalP"/>
    </source>
</evidence>
<dbReference type="InterPro" id="IPR011679">
    <property type="entry name" value="ERp29_C"/>
</dbReference>
<dbReference type="GO" id="GO:0005783">
    <property type="term" value="C:endoplasmic reticulum"/>
    <property type="evidence" value="ECO:0007669"/>
    <property type="project" value="InterPro"/>
</dbReference>
<dbReference type="Proteomes" id="UP000765509">
    <property type="component" value="Unassembled WGS sequence"/>
</dbReference>
<comment type="catalytic activity">
    <reaction evidence="1">
        <text>Catalyzes the rearrangement of -S-S- bonds in proteins.</text>
        <dbReference type="EC" id="5.3.4.1"/>
    </reaction>
</comment>
<dbReference type="SUPFAM" id="SSF52833">
    <property type="entry name" value="Thioredoxin-like"/>
    <property type="match status" value="1"/>
</dbReference>
<dbReference type="PANTHER" id="PTHR45672:SF11">
    <property type="entry name" value="PROTEIN DISULFIDE-ISOMERASE C17H9.14C"/>
    <property type="match status" value="1"/>
</dbReference>
<keyword evidence="10" id="KW-1185">Reference proteome</keyword>
<dbReference type="PANTHER" id="PTHR45672">
    <property type="entry name" value="PROTEIN DISULFIDE-ISOMERASE C17H9.14C-RELATED"/>
    <property type="match status" value="1"/>
</dbReference>
<protein>
    <recommendedName>
        <fullName evidence="3">protein disulfide-isomerase</fullName>
        <ecNumber evidence="3">5.3.4.1</ecNumber>
    </recommendedName>
</protein>
<evidence type="ECO:0000256" key="3">
    <source>
        <dbReference type="ARBA" id="ARBA00012723"/>
    </source>
</evidence>
<evidence type="ECO:0000256" key="6">
    <source>
        <dbReference type="ARBA" id="ARBA00023284"/>
    </source>
</evidence>
<evidence type="ECO:0000256" key="4">
    <source>
        <dbReference type="ARBA" id="ARBA00023157"/>
    </source>
</evidence>
<keyword evidence="4" id="KW-1015">Disulfide bond</keyword>
<proteinExistence type="inferred from homology"/>
<comment type="caution">
    <text evidence="9">The sequence shown here is derived from an EMBL/GenBank/DDBJ whole genome shotgun (WGS) entry which is preliminary data.</text>
</comment>
<dbReference type="AlphaFoldDB" id="A0A9Q3I891"/>
<dbReference type="OrthoDB" id="10264505at2759"/>
<evidence type="ECO:0000313" key="9">
    <source>
        <dbReference type="EMBL" id="MBW0531788.1"/>
    </source>
</evidence>
<keyword evidence="6" id="KW-0676">Redox-active center</keyword>
<dbReference type="SUPFAM" id="SSF47933">
    <property type="entry name" value="ERP29 C domain-like"/>
    <property type="match status" value="1"/>
</dbReference>
<name>A0A9Q3I891_9BASI</name>
<keyword evidence="7" id="KW-0732">Signal</keyword>
<dbReference type="InterPro" id="IPR036356">
    <property type="entry name" value="ERp29_C_sf"/>
</dbReference>
<keyword evidence="5" id="KW-0413">Isomerase</keyword>
<evidence type="ECO:0000256" key="5">
    <source>
        <dbReference type="ARBA" id="ARBA00023235"/>
    </source>
</evidence>
<dbReference type="EMBL" id="AVOT02037137">
    <property type="protein sequence ID" value="MBW0531788.1"/>
    <property type="molecule type" value="Genomic_DNA"/>
</dbReference>